<dbReference type="SUPFAM" id="SSF52540">
    <property type="entry name" value="P-loop containing nucleoside triphosphate hydrolases"/>
    <property type="match status" value="1"/>
</dbReference>
<dbReference type="GO" id="GO:0006270">
    <property type="term" value="P:DNA replication initiation"/>
    <property type="evidence" value="ECO:0007669"/>
    <property type="project" value="TreeGrafter"/>
</dbReference>
<dbReference type="InterPro" id="IPR040498">
    <property type="entry name" value="PriA_CRR"/>
</dbReference>
<keyword evidence="8 12" id="KW-0067">ATP-binding</keyword>
<evidence type="ECO:0000256" key="12">
    <source>
        <dbReference type="HAMAP-Rule" id="MF_00983"/>
    </source>
</evidence>
<dbReference type="InterPro" id="IPR041222">
    <property type="entry name" value="PriA_3primeBD"/>
</dbReference>
<comment type="similarity">
    <text evidence="12">Belongs to the helicase family. PriA subfamily.</text>
</comment>
<feature type="binding site" evidence="12">
    <location>
        <position position="374"/>
    </location>
    <ligand>
        <name>Zn(2+)</name>
        <dbReference type="ChEBI" id="CHEBI:29105"/>
        <label>1</label>
    </ligand>
</feature>
<dbReference type="FunFam" id="3.40.50.300:FF:000489">
    <property type="entry name" value="Primosome assembly protein PriA"/>
    <property type="match status" value="1"/>
</dbReference>
<comment type="catalytic activity">
    <reaction evidence="12">
        <text>Couples ATP hydrolysis with the unwinding of duplex DNA by translocating in the 3'-5' direction.</text>
        <dbReference type="EC" id="5.6.2.4"/>
    </reaction>
</comment>
<feature type="binding site" evidence="12">
    <location>
        <position position="371"/>
    </location>
    <ligand>
        <name>Zn(2+)</name>
        <dbReference type="ChEBI" id="CHEBI:29105"/>
        <label>1</label>
    </ligand>
</feature>
<evidence type="ECO:0000256" key="4">
    <source>
        <dbReference type="ARBA" id="ARBA00022741"/>
    </source>
</evidence>
<comment type="catalytic activity">
    <reaction evidence="11 12">
        <text>ATP + H2O = ADP + phosphate + H(+)</text>
        <dbReference type="Rhea" id="RHEA:13065"/>
        <dbReference type="ChEBI" id="CHEBI:15377"/>
        <dbReference type="ChEBI" id="CHEBI:15378"/>
        <dbReference type="ChEBI" id="CHEBI:30616"/>
        <dbReference type="ChEBI" id="CHEBI:43474"/>
        <dbReference type="ChEBI" id="CHEBI:456216"/>
        <dbReference type="EC" id="5.6.2.4"/>
    </reaction>
</comment>
<accession>A0AAJ1IG61</accession>
<dbReference type="PANTHER" id="PTHR30580:SF0">
    <property type="entry name" value="PRIMOSOMAL PROTEIN N"/>
    <property type="match status" value="1"/>
</dbReference>
<dbReference type="GO" id="GO:0016787">
    <property type="term" value="F:hydrolase activity"/>
    <property type="evidence" value="ECO:0007669"/>
    <property type="project" value="UniProtKB-KW"/>
</dbReference>
<evidence type="ECO:0000259" key="13">
    <source>
        <dbReference type="PROSITE" id="PS51192"/>
    </source>
</evidence>
<dbReference type="PANTHER" id="PTHR30580">
    <property type="entry name" value="PRIMOSOMAL PROTEIN N"/>
    <property type="match status" value="1"/>
</dbReference>
<comment type="subunit">
    <text evidence="12">Component of the replication restart primosome.</text>
</comment>
<evidence type="ECO:0000256" key="3">
    <source>
        <dbReference type="ARBA" id="ARBA00022723"/>
    </source>
</evidence>
<dbReference type="CDD" id="cd18804">
    <property type="entry name" value="SF2_C_priA"/>
    <property type="match status" value="1"/>
</dbReference>
<evidence type="ECO:0000256" key="8">
    <source>
        <dbReference type="ARBA" id="ARBA00022840"/>
    </source>
</evidence>
<evidence type="ECO:0000256" key="5">
    <source>
        <dbReference type="ARBA" id="ARBA00022801"/>
    </source>
</evidence>
<dbReference type="HAMAP" id="MF_00983">
    <property type="entry name" value="PriA"/>
    <property type="match status" value="1"/>
</dbReference>
<dbReference type="SMART" id="SM00487">
    <property type="entry name" value="DEXDc"/>
    <property type="match status" value="1"/>
</dbReference>
<dbReference type="Gene3D" id="3.40.50.300">
    <property type="entry name" value="P-loop containing nucleotide triphosphate hydrolases"/>
    <property type="match status" value="2"/>
</dbReference>
<dbReference type="InterPro" id="IPR014001">
    <property type="entry name" value="Helicase_ATP-bd"/>
</dbReference>
<keyword evidence="1 12" id="KW-0639">Primosome</keyword>
<evidence type="ECO:0000256" key="6">
    <source>
        <dbReference type="ARBA" id="ARBA00022806"/>
    </source>
</evidence>
<keyword evidence="3 12" id="KW-0479">Metal-binding</keyword>
<gene>
    <name evidence="12 14" type="primary">priA</name>
    <name evidence="14" type="ORF">PQJ61_11675</name>
</gene>
<dbReference type="NCBIfam" id="TIGR00595">
    <property type="entry name" value="priA"/>
    <property type="match status" value="1"/>
</dbReference>
<organism evidence="14 15">
    <name type="scientific">Candidatus Thalassospirochaeta sargassi</name>
    <dbReference type="NCBI Taxonomy" id="3119039"/>
    <lineage>
        <taxon>Bacteria</taxon>
        <taxon>Pseudomonadati</taxon>
        <taxon>Spirochaetota</taxon>
        <taxon>Spirochaetia</taxon>
        <taxon>Spirochaetales</taxon>
        <taxon>Spirochaetaceae</taxon>
        <taxon>Candidatus Thalassospirochaeta</taxon>
    </lineage>
</organism>
<dbReference type="Pfam" id="PF18319">
    <property type="entry name" value="Zn_ribbon_PriA"/>
    <property type="match status" value="1"/>
</dbReference>
<keyword evidence="2 12" id="KW-0235">DNA replication</keyword>
<dbReference type="InterPro" id="IPR001650">
    <property type="entry name" value="Helicase_C-like"/>
</dbReference>
<dbReference type="Pfam" id="PF18074">
    <property type="entry name" value="PriA_C"/>
    <property type="match status" value="1"/>
</dbReference>
<dbReference type="Pfam" id="PF17764">
    <property type="entry name" value="PriA_3primeBD"/>
    <property type="match status" value="1"/>
</dbReference>
<feature type="binding site" evidence="12">
    <location>
        <position position="414"/>
    </location>
    <ligand>
        <name>Zn(2+)</name>
        <dbReference type="ChEBI" id="CHEBI:29105"/>
        <label>1</label>
    </ligand>
</feature>
<protein>
    <recommendedName>
        <fullName evidence="12">Replication restart protein PriA</fullName>
    </recommendedName>
    <alternativeName>
        <fullName evidence="12">ATP-dependent DNA helicase PriA</fullName>
        <ecNumber evidence="12">5.6.2.4</ecNumber>
    </alternativeName>
    <alternativeName>
        <fullName evidence="12">DNA 3'-5' helicase PriA</fullName>
    </alternativeName>
</protein>
<dbReference type="Pfam" id="PF00270">
    <property type="entry name" value="DEAD"/>
    <property type="match status" value="1"/>
</dbReference>
<comment type="cofactor">
    <cofactor evidence="12">
        <name>Zn(2+)</name>
        <dbReference type="ChEBI" id="CHEBI:29105"/>
    </cofactor>
    <text evidence="12">Binds 2 zinc ions per subunit.</text>
</comment>
<name>A0AAJ1IG61_9SPIO</name>
<feature type="binding site" evidence="12">
    <location>
        <position position="398"/>
    </location>
    <ligand>
        <name>Zn(2+)</name>
        <dbReference type="ChEBI" id="CHEBI:29105"/>
        <label>2</label>
    </ligand>
</feature>
<evidence type="ECO:0000313" key="14">
    <source>
        <dbReference type="EMBL" id="MDC7227412.1"/>
    </source>
</evidence>
<dbReference type="InterPro" id="IPR041236">
    <property type="entry name" value="PriA_C"/>
</dbReference>
<feature type="binding site" evidence="12">
    <location>
        <position position="380"/>
    </location>
    <ligand>
        <name>Zn(2+)</name>
        <dbReference type="ChEBI" id="CHEBI:29105"/>
        <label>2</label>
    </ligand>
</feature>
<feature type="binding site" evidence="12">
    <location>
        <position position="411"/>
    </location>
    <ligand>
        <name>Zn(2+)</name>
        <dbReference type="ChEBI" id="CHEBI:29105"/>
        <label>1</label>
    </ligand>
</feature>
<dbReference type="InterPro" id="IPR042115">
    <property type="entry name" value="PriA_3primeBD_sf"/>
</dbReference>
<dbReference type="GO" id="GO:0008270">
    <property type="term" value="F:zinc ion binding"/>
    <property type="evidence" value="ECO:0007669"/>
    <property type="project" value="UniProtKB-UniRule"/>
</dbReference>
<dbReference type="PROSITE" id="PS51192">
    <property type="entry name" value="HELICASE_ATP_BIND_1"/>
    <property type="match status" value="1"/>
</dbReference>
<dbReference type="GO" id="GO:0043138">
    <property type="term" value="F:3'-5' DNA helicase activity"/>
    <property type="evidence" value="ECO:0007669"/>
    <property type="project" value="UniProtKB-EC"/>
</dbReference>
<dbReference type="CDD" id="cd17929">
    <property type="entry name" value="DEXHc_priA"/>
    <property type="match status" value="1"/>
</dbReference>
<dbReference type="EC" id="5.6.2.4" evidence="12"/>
<feature type="binding site" evidence="12">
    <location>
        <position position="401"/>
    </location>
    <ligand>
        <name>Zn(2+)</name>
        <dbReference type="ChEBI" id="CHEBI:29105"/>
        <label>2</label>
    </ligand>
</feature>
<dbReference type="AlphaFoldDB" id="A0AAJ1IG61"/>
<dbReference type="GO" id="GO:0006302">
    <property type="term" value="P:double-strand break repair"/>
    <property type="evidence" value="ECO:0007669"/>
    <property type="project" value="InterPro"/>
</dbReference>
<comment type="caution">
    <text evidence="14">The sequence shown here is derived from an EMBL/GenBank/DDBJ whole genome shotgun (WGS) entry which is preliminary data.</text>
</comment>
<feature type="domain" description="Helicase ATP-binding" evidence="13">
    <location>
        <begin position="148"/>
        <end position="314"/>
    </location>
</feature>
<comment type="function">
    <text evidence="12">Initiates the restart of stalled replication forks, which reloads the replicative helicase on sites other than the origin of replication. Recognizes and binds to abandoned replication forks and remodels them to uncover a helicase loading site. Promotes assembly of the primosome at these replication forks.</text>
</comment>
<sequence>MKLNETADPAAATQPVYIEVIFNSPAPGRYTYKLAEGMNLSVGMRVSAPFGRRKMTGYTVSVGVDPGETDFEIKAIERIIDKQPIYGTAEIALARWLADMYYCTEGEALATMLPGGKRESRMPAFEEFELPPVQEITLSDEQRRAIDGIMADDGGVHYLYGITGSGKTEVFLRTAAAVIESGGGVIYLVPEISLTHQLTDEVRMRFGKGVAVLHSALTPSQKLVEWQRIRSGEARFVIGARSAVFAPVPDLGLIIIDEEHESAYKSGSKPRYHARQVAMHRAGETGARMIMGSATPSLEAWYLVKSGRIKGETLGKRLSGGAVPDIELIDMKKYKGCISKPLETAIRETAAEGRQTILFLNRRGFSYFFHCRSCGYESRCRNCSVSLTYHKHRNKLICHYCGYSEEPKQVCPECGSLDVGYSGFGTELIESELNNLFPDLRIERVDTDSVKQKGSLRDRLDRFKAGEIDLLLGTQMVAKGLNFPGVKLVGIVLADTSLHLPDFRAHERTFNLIVQVAGRAGRFFPDGRVMIQTYKPDNEAVKMAAGGTIDAFYEREIEIRRALEFPPFGRLFRLVFRGKNAERTASAAENFAARFDTEILPKESGTEVLGPAECPLSMISGNYRFQIIIRTDNFRLVHSLFRGALSQFTPPSGVYLEADVDPVNLL</sequence>
<keyword evidence="4 12" id="KW-0547">Nucleotide-binding</keyword>
<proteinExistence type="inferred from homology"/>
<keyword evidence="5 12" id="KW-0378">Hydrolase</keyword>
<keyword evidence="6 12" id="KW-0347">Helicase</keyword>
<dbReference type="EMBL" id="JAQQAL010000024">
    <property type="protein sequence ID" value="MDC7227412.1"/>
    <property type="molecule type" value="Genomic_DNA"/>
</dbReference>
<evidence type="ECO:0000256" key="9">
    <source>
        <dbReference type="ARBA" id="ARBA00023125"/>
    </source>
</evidence>
<dbReference type="InterPro" id="IPR005259">
    <property type="entry name" value="PriA"/>
</dbReference>
<dbReference type="Gene3D" id="3.40.1440.60">
    <property type="entry name" value="PriA, 3(prime) DNA-binding domain"/>
    <property type="match status" value="1"/>
</dbReference>
<dbReference type="GO" id="GO:0006269">
    <property type="term" value="P:DNA replication, synthesis of primer"/>
    <property type="evidence" value="ECO:0007669"/>
    <property type="project" value="UniProtKB-KW"/>
</dbReference>
<keyword evidence="7 12" id="KW-0862">Zinc</keyword>
<evidence type="ECO:0000256" key="1">
    <source>
        <dbReference type="ARBA" id="ARBA00022515"/>
    </source>
</evidence>
<keyword evidence="9 12" id="KW-0238">DNA-binding</keyword>
<evidence type="ECO:0000313" key="15">
    <source>
        <dbReference type="Proteomes" id="UP001221217"/>
    </source>
</evidence>
<dbReference type="GO" id="GO:0006310">
    <property type="term" value="P:DNA recombination"/>
    <property type="evidence" value="ECO:0007669"/>
    <property type="project" value="InterPro"/>
</dbReference>
<evidence type="ECO:0000256" key="11">
    <source>
        <dbReference type="ARBA" id="ARBA00048988"/>
    </source>
</evidence>
<dbReference type="GO" id="GO:0003677">
    <property type="term" value="F:DNA binding"/>
    <property type="evidence" value="ECO:0007669"/>
    <property type="project" value="UniProtKB-UniRule"/>
</dbReference>
<evidence type="ECO:0000256" key="2">
    <source>
        <dbReference type="ARBA" id="ARBA00022705"/>
    </source>
</evidence>
<evidence type="ECO:0000256" key="10">
    <source>
        <dbReference type="ARBA" id="ARBA00023235"/>
    </source>
</evidence>
<reference evidence="14 15" key="1">
    <citation type="submission" date="2022-12" db="EMBL/GenBank/DDBJ databases">
        <title>Metagenome assembled genome from gulf of manar.</title>
        <authorList>
            <person name="Kohli P."/>
            <person name="Pk S."/>
            <person name="Venkata Ramana C."/>
            <person name="Sasikala C."/>
        </authorList>
    </citation>
    <scope>NUCLEOTIDE SEQUENCE [LARGE SCALE GENOMIC DNA]</scope>
    <source>
        <strain evidence="14">JB008</strain>
    </source>
</reference>
<dbReference type="InterPro" id="IPR011545">
    <property type="entry name" value="DEAD/DEAH_box_helicase_dom"/>
</dbReference>
<dbReference type="GO" id="GO:1990077">
    <property type="term" value="C:primosome complex"/>
    <property type="evidence" value="ECO:0007669"/>
    <property type="project" value="UniProtKB-UniRule"/>
</dbReference>
<dbReference type="GO" id="GO:0005524">
    <property type="term" value="F:ATP binding"/>
    <property type="evidence" value="ECO:0007669"/>
    <property type="project" value="UniProtKB-UniRule"/>
</dbReference>
<feature type="binding site" evidence="12">
    <location>
        <position position="383"/>
    </location>
    <ligand>
        <name>Zn(2+)</name>
        <dbReference type="ChEBI" id="CHEBI:29105"/>
        <label>2</label>
    </ligand>
</feature>
<keyword evidence="10 12" id="KW-0413">Isomerase</keyword>
<dbReference type="InterPro" id="IPR027417">
    <property type="entry name" value="P-loop_NTPase"/>
</dbReference>
<dbReference type="SMART" id="SM00490">
    <property type="entry name" value="HELICc"/>
    <property type="match status" value="1"/>
</dbReference>
<evidence type="ECO:0000256" key="7">
    <source>
        <dbReference type="ARBA" id="ARBA00022833"/>
    </source>
</evidence>
<dbReference type="Proteomes" id="UP001221217">
    <property type="component" value="Unassembled WGS sequence"/>
</dbReference>
<dbReference type="Pfam" id="PF00271">
    <property type="entry name" value="Helicase_C"/>
    <property type="match status" value="1"/>
</dbReference>